<protein>
    <submittedName>
        <fullName evidence="2">Uncharacterized protein</fullName>
    </submittedName>
</protein>
<name>A0A9D0ZZ97_9ACTN</name>
<feature type="transmembrane region" description="Helical" evidence="1">
    <location>
        <begin position="92"/>
        <end position="113"/>
    </location>
</feature>
<reference evidence="2" key="2">
    <citation type="journal article" date="2021" name="PeerJ">
        <title>Extensive microbial diversity within the chicken gut microbiome revealed by metagenomics and culture.</title>
        <authorList>
            <person name="Gilroy R."/>
            <person name="Ravi A."/>
            <person name="Getino M."/>
            <person name="Pursley I."/>
            <person name="Horton D.L."/>
            <person name="Alikhan N.F."/>
            <person name="Baker D."/>
            <person name="Gharbi K."/>
            <person name="Hall N."/>
            <person name="Watson M."/>
            <person name="Adriaenssens E.M."/>
            <person name="Foster-Nyarko E."/>
            <person name="Jarju S."/>
            <person name="Secka A."/>
            <person name="Antonio M."/>
            <person name="Oren A."/>
            <person name="Chaudhuri R.R."/>
            <person name="La Ragione R."/>
            <person name="Hildebrand F."/>
            <person name="Pallen M.J."/>
        </authorList>
    </citation>
    <scope>NUCLEOTIDE SEQUENCE</scope>
    <source>
        <strain evidence="2">ChiGjej1B1-2707</strain>
    </source>
</reference>
<sequence length="602" mass="64450">MPATISDHCHQPSFADRAKRSVPYLIKAVIVLAVLFLVSRTAPLMPAWGIALCWAILSAVSSIAFAYPFVINKIRRQFTLEKGGMLARLNEGRTVTLIAGFVLAAVCTAGLILEMPKWGALEWALAVLAVPLYLAVFALINRWLGKEYTPLFSSAKAILWTSTAVGVLLCIVYGIASFLLPAPDYASASEAFLATPQPFESSPSALMTEAGLLGSLADGLMAYGSSTAAHTSAVGYAVLRVVFVASAFFGISNLLTLCFLDPQELRRVFAPLNATDAHAKSTRMPVVKKFVATAAVLPVCLLALFLAADAKTAAVMQTEEYTAIEDAVRQQAGMAVYVLDGKYYDEQAAQALLAEMQQRSESLSAEARETLTPLINDSFDARLENVDGYLDWYYSLPADYERLVNMVTGTAEEFVADQFTAKIEEGVDDTELDRQLEGFLSQMESLESETKERLQEYEVSGVPEWLITTKDALDLSAPLEPTQKMLEASERFGLSAASGVGAGLVAKHLVNKAATKAFYSKVVSKISTTVGSRAIGATAGGAVGTVGGPLGTLVGIAAGTAVGVGVDYVLLNIDEAQNREPYKDEITATIEEERAAMLALVQ</sequence>
<dbReference type="Proteomes" id="UP000824261">
    <property type="component" value="Unassembled WGS sequence"/>
</dbReference>
<organism evidence="2 3">
    <name type="scientific">Candidatus Aveggerthella stercoripullorum</name>
    <dbReference type="NCBI Taxonomy" id="2840688"/>
    <lineage>
        <taxon>Bacteria</taxon>
        <taxon>Bacillati</taxon>
        <taxon>Actinomycetota</taxon>
        <taxon>Coriobacteriia</taxon>
        <taxon>Eggerthellales</taxon>
        <taxon>Eggerthellaceae</taxon>
        <taxon>Eggerthellaceae incertae sedis</taxon>
        <taxon>Candidatus Aveggerthella</taxon>
    </lineage>
</organism>
<dbReference type="AlphaFoldDB" id="A0A9D0ZZ97"/>
<dbReference type="EMBL" id="DVGB01000009">
    <property type="protein sequence ID" value="HIR00869.1"/>
    <property type="molecule type" value="Genomic_DNA"/>
</dbReference>
<evidence type="ECO:0000256" key="1">
    <source>
        <dbReference type="SAM" id="Phobius"/>
    </source>
</evidence>
<evidence type="ECO:0000313" key="3">
    <source>
        <dbReference type="Proteomes" id="UP000824261"/>
    </source>
</evidence>
<feature type="transmembrane region" description="Helical" evidence="1">
    <location>
        <begin position="157"/>
        <end position="180"/>
    </location>
</feature>
<accession>A0A9D0ZZ97</accession>
<keyword evidence="1" id="KW-1133">Transmembrane helix</keyword>
<evidence type="ECO:0000313" key="2">
    <source>
        <dbReference type="EMBL" id="HIR00869.1"/>
    </source>
</evidence>
<keyword evidence="1" id="KW-0472">Membrane</keyword>
<reference evidence="2" key="1">
    <citation type="submission" date="2020-10" db="EMBL/GenBank/DDBJ databases">
        <authorList>
            <person name="Gilroy R."/>
        </authorList>
    </citation>
    <scope>NUCLEOTIDE SEQUENCE</scope>
    <source>
        <strain evidence="2">ChiGjej1B1-2707</strain>
    </source>
</reference>
<proteinExistence type="predicted"/>
<feature type="transmembrane region" description="Helical" evidence="1">
    <location>
        <begin position="125"/>
        <end position="145"/>
    </location>
</feature>
<comment type="caution">
    <text evidence="2">The sequence shown here is derived from an EMBL/GenBank/DDBJ whole genome shotgun (WGS) entry which is preliminary data.</text>
</comment>
<feature type="transmembrane region" description="Helical" evidence="1">
    <location>
        <begin position="237"/>
        <end position="260"/>
    </location>
</feature>
<keyword evidence="1" id="KW-0812">Transmembrane</keyword>
<feature type="transmembrane region" description="Helical" evidence="1">
    <location>
        <begin position="24"/>
        <end position="42"/>
    </location>
</feature>
<gene>
    <name evidence="2" type="ORF">IAA69_01115</name>
</gene>
<feature type="transmembrane region" description="Helical" evidence="1">
    <location>
        <begin position="290"/>
        <end position="308"/>
    </location>
</feature>
<feature type="transmembrane region" description="Helical" evidence="1">
    <location>
        <begin position="48"/>
        <end position="71"/>
    </location>
</feature>